<evidence type="ECO:0000313" key="1">
    <source>
        <dbReference type="EMBL" id="ADU48010.1"/>
    </source>
</evidence>
<proteinExistence type="predicted"/>
<sequence length="164" mass="16946">MGALFAVAVLGDVAFSLGPEPMNDTHVEWGPVEPWGDGSPAVPPPVTTVSTSADIAGVQSADLPTHQPPSGTTTYRVEVVGSEPAATLHLIGGHGDAEIPESVLPLVIDVSTHEPDSLEFVQVLGVHLEDEIQCRVYVGEELVAIATGPGQADCALPPSRPETS</sequence>
<accession>E6S889</accession>
<dbReference type="KEGG" id="ica:Intca_1495"/>
<reference evidence="1 2" key="1">
    <citation type="journal article" date="2010" name="Stand. Genomic Sci.">
        <title>Complete genome sequence of Intrasporangium calvum type strain (7 KIP).</title>
        <authorList>
            <person name="Del Rio T.G."/>
            <person name="Chertkov O."/>
            <person name="Yasawong M."/>
            <person name="Lucas S."/>
            <person name="Deshpande S."/>
            <person name="Cheng J.F."/>
            <person name="Detter C."/>
            <person name="Tapia R."/>
            <person name="Han C."/>
            <person name="Goodwin L."/>
            <person name="Pitluck S."/>
            <person name="Liolios K."/>
            <person name="Ivanova N."/>
            <person name="Mavromatis K."/>
            <person name="Pati A."/>
            <person name="Chen A."/>
            <person name="Palaniappan K."/>
            <person name="Land M."/>
            <person name="Hauser L."/>
            <person name="Chang Y.J."/>
            <person name="Jeffries C.D."/>
            <person name="Rohde M."/>
            <person name="Pukall R."/>
            <person name="Sikorski J."/>
            <person name="Goker M."/>
            <person name="Woyke T."/>
            <person name="Bristow J."/>
            <person name="Eisen J.A."/>
            <person name="Markowitz V."/>
            <person name="Hugenholtz P."/>
            <person name="Kyrpides N.C."/>
            <person name="Klenk H.P."/>
            <person name="Lapidus A."/>
        </authorList>
    </citation>
    <scope>NUCLEOTIDE SEQUENCE [LARGE SCALE GENOMIC DNA]</scope>
    <source>
        <strain evidence="2">ATCC 23552 / DSM 43043 / JCM 3097 / NBRC 12989 / 7 KIP</strain>
    </source>
</reference>
<evidence type="ECO:0000313" key="2">
    <source>
        <dbReference type="Proteomes" id="UP000008914"/>
    </source>
</evidence>
<gene>
    <name evidence="1" type="ordered locus">Intca_1495</name>
</gene>
<organism evidence="1 2">
    <name type="scientific">Intrasporangium calvum (strain ATCC 23552 / DSM 43043 / JCM 3097 / NBRC 12989 / NCIMB 10167 / NRRL B-3866 / 7 KIP)</name>
    <dbReference type="NCBI Taxonomy" id="710696"/>
    <lineage>
        <taxon>Bacteria</taxon>
        <taxon>Bacillati</taxon>
        <taxon>Actinomycetota</taxon>
        <taxon>Actinomycetes</taxon>
        <taxon>Micrococcales</taxon>
        <taxon>Intrasporangiaceae</taxon>
        <taxon>Intrasporangium</taxon>
    </lineage>
</organism>
<dbReference type="EMBL" id="CP002343">
    <property type="protein sequence ID" value="ADU48010.1"/>
    <property type="molecule type" value="Genomic_DNA"/>
</dbReference>
<name>E6S889_INTC7</name>
<protein>
    <submittedName>
        <fullName evidence="1">Uncharacterized protein</fullName>
    </submittedName>
</protein>
<dbReference type="RefSeq" id="WP_013492326.1">
    <property type="nucleotide sequence ID" value="NC_014830.1"/>
</dbReference>
<dbReference type="HOGENOM" id="CLU_1616806_0_0_11"/>
<dbReference type="AlphaFoldDB" id="E6S889"/>
<keyword evidence="2" id="KW-1185">Reference proteome</keyword>
<dbReference type="Proteomes" id="UP000008914">
    <property type="component" value="Chromosome"/>
</dbReference>